<comment type="catalytic activity">
    <reaction evidence="3 4">
        <text>N-[(R)-4-phosphopantothenoyl]-L-cysteine + H(+) = (R)-4'-phosphopantetheine + CO2</text>
        <dbReference type="Rhea" id="RHEA:16793"/>
        <dbReference type="ChEBI" id="CHEBI:15378"/>
        <dbReference type="ChEBI" id="CHEBI:16526"/>
        <dbReference type="ChEBI" id="CHEBI:59458"/>
        <dbReference type="ChEBI" id="CHEBI:61723"/>
        <dbReference type="EC" id="4.1.1.36"/>
    </reaction>
</comment>
<dbReference type="InterPro" id="IPR003382">
    <property type="entry name" value="Flavoprotein"/>
</dbReference>
<comment type="caution">
    <text evidence="3">Lacks conserved residue(s) required for the propagation of feature annotation.</text>
</comment>
<feature type="binding site" evidence="3">
    <location>
        <begin position="309"/>
        <end position="312"/>
    </location>
    <ligand>
        <name>CTP</name>
        <dbReference type="ChEBI" id="CHEBI:37563"/>
    </ligand>
</feature>
<feature type="binding site" evidence="3">
    <location>
        <position position="345"/>
    </location>
    <ligand>
        <name>CTP</name>
        <dbReference type="ChEBI" id="CHEBI:37563"/>
    </ligand>
</feature>
<keyword evidence="3 4" id="KW-0285">Flavoprotein</keyword>
<dbReference type="PROSITE" id="PS51257">
    <property type="entry name" value="PROKAR_LIPOPROTEIN"/>
    <property type="match status" value="1"/>
</dbReference>
<comment type="caution">
    <text evidence="7">The sequence shown here is derived from an EMBL/GenBank/DDBJ whole genome shotgun (WGS) entry which is preliminary data.</text>
</comment>
<comment type="cofactor">
    <cofactor evidence="3">
        <name>Mg(2+)</name>
        <dbReference type="ChEBI" id="CHEBI:18420"/>
    </cofactor>
</comment>
<comment type="similarity">
    <text evidence="3 4">In the N-terminal section; belongs to the HFCD (homo-oligomeric flavin containing Cys decarboxylase) superfamily.</text>
</comment>
<evidence type="ECO:0000256" key="3">
    <source>
        <dbReference type="HAMAP-Rule" id="MF_02225"/>
    </source>
</evidence>
<evidence type="ECO:0000313" key="7">
    <source>
        <dbReference type="EMBL" id="MFC4620905.1"/>
    </source>
</evidence>
<dbReference type="Gene3D" id="3.40.50.1950">
    <property type="entry name" value="Flavin prenyltransferase-like"/>
    <property type="match status" value="1"/>
</dbReference>
<comment type="pathway">
    <text evidence="3 4">Cofactor biosynthesis; coenzyme A biosynthesis; CoA from (R)-pantothenate: step 3/5.</text>
</comment>
<comment type="pathway">
    <text evidence="3 4">Cofactor biosynthesis; coenzyme A biosynthesis; CoA from (R)-pantothenate: step 2/5.</text>
</comment>
<feature type="domain" description="Flavoprotein" evidence="5">
    <location>
        <begin position="7"/>
        <end position="180"/>
    </location>
</feature>
<dbReference type="InterPro" id="IPR007085">
    <property type="entry name" value="DNA/pantothenate-metab_flavo_C"/>
</dbReference>
<keyword evidence="1 3" id="KW-0210">Decarboxylase</keyword>
<name>A0ABV9GW29_9BURK</name>
<dbReference type="EMBL" id="JBHSEW010000001">
    <property type="protein sequence ID" value="MFC4620905.1"/>
    <property type="molecule type" value="Genomic_DNA"/>
</dbReference>
<dbReference type="EC" id="4.1.1.36" evidence="3"/>
<proteinExistence type="inferred from homology"/>
<feature type="region of interest" description="Phosphopantothenate--cysteine ligase" evidence="3">
    <location>
        <begin position="193"/>
        <end position="410"/>
    </location>
</feature>
<feature type="binding site" evidence="3">
    <location>
        <position position="331"/>
    </location>
    <ligand>
        <name>CTP</name>
        <dbReference type="ChEBI" id="CHEBI:37563"/>
    </ligand>
</feature>
<keyword evidence="8" id="KW-1185">Reference proteome</keyword>
<evidence type="ECO:0000256" key="2">
    <source>
        <dbReference type="ARBA" id="ARBA00023239"/>
    </source>
</evidence>
<dbReference type="RefSeq" id="WP_377723346.1">
    <property type="nucleotide sequence ID" value="NZ_JBHSEW010000001.1"/>
</dbReference>
<keyword evidence="2 3" id="KW-0456">Lyase</keyword>
<dbReference type="InterPro" id="IPR035929">
    <property type="entry name" value="CoaB-like_sf"/>
</dbReference>
<feature type="region of interest" description="Phosphopantothenoylcysteine decarboxylase" evidence="3">
    <location>
        <begin position="1"/>
        <end position="192"/>
    </location>
</feature>
<accession>A0ABV9GW29</accession>
<keyword evidence="3 4" id="KW-0436">Ligase</keyword>
<evidence type="ECO:0000256" key="1">
    <source>
        <dbReference type="ARBA" id="ARBA00022793"/>
    </source>
</evidence>
<dbReference type="SUPFAM" id="SSF102645">
    <property type="entry name" value="CoaB-like"/>
    <property type="match status" value="1"/>
</dbReference>
<feature type="binding site" evidence="3">
    <location>
        <position position="281"/>
    </location>
    <ligand>
        <name>CTP</name>
        <dbReference type="ChEBI" id="CHEBI:37563"/>
    </ligand>
</feature>
<feature type="binding site" evidence="3">
    <location>
        <position position="349"/>
    </location>
    <ligand>
        <name>CTP</name>
        <dbReference type="ChEBI" id="CHEBI:37563"/>
    </ligand>
</feature>
<dbReference type="InterPro" id="IPR005252">
    <property type="entry name" value="CoaBC"/>
</dbReference>
<evidence type="ECO:0000313" key="8">
    <source>
        <dbReference type="Proteomes" id="UP001595967"/>
    </source>
</evidence>
<dbReference type="GO" id="GO:0004633">
    <property type="term" value="F:phosphopantothenoylcysteine decarboxylase activity"/>
    <property type="evidence" value="ECO:0007669"/>
    <property type="project" value="UniProtKB-EC"/>
</dbReference>
<dbReference type="Pfam" id="PF02441">
    <property type="entry name" value="Flavoprotein"/>
    <property type="match status" value="1"/>
</dbReference>
<organism evidence="7 8">
    <name type="scientific">Comamonas nitrativorans</name>
    <dbReference type="NCBI Taxonomy" id="108437"/>
    <lineage>
        <taxon>Bacteria</taxon>
        <taxon>Pseudomonadati</taxon>
        <taxon>Pseudomonadota</taxon>
        <taxon>Betaproteobacteria</taxon>
        <taxon>Burkholderiales</taxon>
        <taxon>Comamonadaceae</taxon>
        <taxon>Comamonas</taxon>
    </lineage>
</organism>
<keyword evidence="3 4" id="KW-0288">FMN</keyword>
<comment type="function">
    <text evidence="4">Catalyzes two steps in the biosynthesis of coenzyme A. In the first step cysteine is conjugated to 4'-phosphopantothenate to form 4-phosphopantothenoylcysteine, in the latter compound is decarboxylated to form 4'-phosphopantotheine.</text>
</comment>
<dbReference type="InterPro" id="IPR036551">
    <property type="entry name" value="Flavin_trans-like"/>
</dbReference>
<dbReference type="SUPFAM" id="SSF52507">
    <property type="entry name" value="Homo-oligomeric flavin-containing Cys decarboxylases, HFCD"/>
    <property type="match status" value="1"/>
</dbReference>
<keyword evidence="3" id="KW-0511">Multifunctional enzyme</keyword>
<dbReference type="NCBIfam" id="TIGR00521">
    <property type="entry name" value="coaBC_dfp"/>
    <property type="match status" value="1"/>
</dbReference>
<dbReference type="HAMAP" id="MF_02225">
    <property type="entry name" value="CoaBC"/>
    <property type="match status" value="1"/>
</dbReference>
<feature type="domain" description="DNA/pantothenate metabolism flavoprotein C-terminal" evidence="6">
    <location>
        <begin position="188"/>
        <end position="399"/>
    </location>
</feature>
<comment type="cofactor">
    <cofactor evidence="3">
        <name>FMN</name>
        <dbReference type="ChEBI" id="CHEBI:58210"/>
    </cofactor>
    <text evidence="3">Binds 1 FMN per subunit.</text>
</comment>
<gene>
    <name evidence="3 7" type="primary">coaBC</name>
    <name evidence="7" type="ORF">ACFO3A_01555</name>
</gene>
<dbReference type="PANTHER" id="PTHR14359">
    <property type="entry name" value="HOMO-OLIGOMERIC FLAVIN CONTAINING CYS DECARBOXYLASE FAMILY"/>
    <property type="match status" value="1"/>
</dbReference>
<comment type="similarity">
    <text evidence="3 4">In the C-terminal section; belongs to the PPC synthetase family.</text>
</comment>
<evidence type="ECO:0000256" key="4">
    <source>
        <dbReference type="RuleBase" id="RU364078"/>
    </source>
</evidence>
<evidence type="ECO:0000259" key="5">
    <source>
        <dbReference type="Pfam" id="PF02441"/>
    </source>
</evidence>
<sequence>MQELQGKHIVLGLTGGVACYKAAQLCRLLTKAGASVQVVMTEAAQQFITPVTLQALSGRPVFTSQWDARPENNMAHINLSREADAIVIAPCSADFAARLAQGRADELLSLLCLARPHGKPLLLAPAMNREMWAHPATQRNFAQAGADGAQVLDVGQGEQACGECGDGRMLEPEELLQDIAASFVPKRLAGQQVLITAGPTFEALDPVRGLTNHSSGKMGFAIAAAARAAGAQVTLVAGPVHLPTPRGVRRINVQSARDMLAAVQGAADAASVFIAAAAVADWRPAEFAAQKIKKDGSGQVPGLTFVENPDILATIAASDRARSGQLYCVGFAAESDNLLAHASAKRLRKNVPLLVGNIGPATFGQDDNTLLLIDDQGSSALPRASKTALGHALVAEIARRLPSVGGQPAT</sequence>
<evidence type="ECO:0000259" key="6">
    <source>
        <dbReference type="Pfam" id="PF04127"/>
    </source>
</evidence>
<dbReference type="PANTHER" id="PTHR14359:SF6">
    <property type="entry name" value="PHOSPHOPANTOTHENOYLCYSTEINE DECARBOXYLASE"/>
    <property type="match status" value="1"/>
</dbReference>
<dbReference type="Proteomes" id="UP001595967">
    <property type="component" value="Unassembled WGS sequence"/>
</dbReference>
<dbReference type="GO" id="GO:0004632">
    <property type="term" value="F:phosphopantothenate--cysteine ligase activity"/>
    <property type="evidence" value="ECO:0007669"/>
    <property type="project" value="UniProtKB-EC"/>
</dbReference>
<feature type="active site" description="Proton donor" evidence="3">
    <location>
        <position position="161"/>
    </location>
</feature>
<comment type="function">
    <text evidence="3">Catalyzes two sequential steps in the biosynthesis of coenzyme A. In the first step cysteine is conjugated to 4'-phosphopantothenate to form 4-phosphopantothenoylcysteine. In the second step the latter compound is decarboxylated to form 4'-phosphopantotheine.</text>
</comment>
<protein>
    <recommendedName>
        <fullName evidence="3">Coenzyme A biosynthesis bifunctional protein CoaBC</fullName>
    </recommendedName>
    <alternativeName>
        <fullName evidence="3">DNA/pantothenate metabolism flavoprotein</fullName>
    </alternativeName>
    <alternativeName>
        <fullName evidence="3">Phosphopantothenoylcysteine synthetase/decarboxylase</fullName>
        <shortName evidence="3">PPCS-PPCDC</shortName>
    </alternativeName>
    <domain>
        <recommendedName>
            <fullName evidence="3">Phosphopantothenoylcysteine decarboxylase</fullName>
            <shortName evidence="3">PPC decarboxylase</shortName>
            <shortName evidence="3">PPC-DC</shortName>
            <ecNumber evidence="3">4.1.1.36</ecNumber>
        </recommendedName>
        <alternativeName>
            <fullName evidence="3">CoaC</fullName>
        </alternativeName>
    </domain>
    <domain>
        <recommendedName>
            <fullName evidence="3">Phosphopantothenate--cysteine ligase</fullName>
            <ecNumber evidence="3">6.3.2.5</ecNumber>
        </recommendedName>
        <alternativeName>
            <fullName evidence="3">CoaB</fullName>
        </alternativeName>
        <alternativeName>
            <fullName evidence="3">Phosphopantothenoylcysteine synthetase</fullName>
            <shortName evidence="3">PPC synthetase</shortName>
            <shortName evidence="3">PPC-S</shortName>
        </alternativeName>
    </domain>
</protein>
<reference evidence="8" key="1">
    <citation type="journal article" date="2019" name="Int. J. Syst. Evol. Microbiol.">
        <title>The Global Catalogue of Microorganisms (GCM) 10K type strain sequencing project: providing services to taxonomists for standard genome sequencing and annotation.</title>
        <authorList>
            <consortium name="The Broad Institute Genomics Platform"/>
            <consortium name="The Broad Institute Genome Sequencing Center for Infectious Disease"/>
            <person name="Wu L."/>
            <person name="Ma J."/>
        </authorList>
    </citation>
    <scope>NUCLEOTIDE SEQUENCE [LARGE SCALE GENOMIC DNA]</scope>
    <source>
        <strain evidence="8">JCM 11650</strain>
    </source>
</reference>
<feature type="binding site" evidence="3">
    <location>
        <position position="291"/>
    </location>
    <ligand>
        <name>CTP</name>
        <dbReference type="ChEBI" id="CHEBI:37563"/>
    </ligand>
</feature>
<keyword evidence="3" id="KW-0460">Magnesium</keyword>
<keyword evidence="3" id="KW-0479">Metal-binding</keyword>
<dbReference type="Pfam" id="PF04127">
    <property type="entry name" value="DFP"/>
    <property type="match status" value="1"/>
</dbReference>
<dbReference type="EC" id="6.3.2.5" evidence="3"/>
<dbReference type="Gene3D" id="3.40.50.10300">
    <property type="entry name" value="CoaB-like"/>
    <property type="match status" value="1"/>
</dbReference>
<comment type="catalytic activity">
    <reaction evidence="3 4">
        <text>(R)-4'-phosphopantothenate + L-cysteine + CTP = N-[(R)-4-phosphopantothenoyl]-L-cysteine + CMP + diphosphate + H(+)</text>
        <dbReference type="Rhea" id="RHEA:19397"/>
        <dbReference type="ChEBI" id="CHEBI:10986"/>
        <dbReference type="ChEBI" id="CHEBI:15378"/>
        <dbReference type="ChEBI" id="CHEBI:33019"/>
        <dbReference type="ChEBI" id="CHEBI:35235"/>
        <dbReference type="ChEBI" id="CHEBI:37563"/>
        <dbReference type="ChEBI" id="CHEBI:59458"/>
        <dbReference type="ChEBI" id="CHEBI:60377"/>
        <dbReference type="EC" id="6.3.2.5"/>
    </reaction>
</comment>